<comment type="similarity">
    <text evidence="2 9">Belongs to the Casparian strip membrane proteins (CASP) family.</text>
</comment>
<dbReference type="InterPro" id="IPR044173">
    <property type="entry name" value="CASPL"/>
</dbReference>
<feature type="transmembrane region" description="Helical" evidence="9">
    <location>
        <begin position="314"/>
        <end position="338"/>
    </location>
</feature>
<dbReference type="Proteomes" id="UP001358586">
    <property type="component" value="Chromosome 8"/>
</dbReference>
<keyword evidence="6 9" id="KW-0472">Membrane</keyword>
<dbReference type="PANTHER" id="PTHR36488:SF11">
    <property type="entry name" value="CASP-LIKE PROTEIN"/>
    <property type="match status" value="1"/>
</dbReference>
<feature type="domain" description="Casparian strip membrane protein" evidence="10">
    <location>
        <begin position="262"/>
        <end position="409"/>
    </location>
</feature>
<feature type="domain" description="Casparian strip membrane protein" evidence="10">
    <location>
        <begin position="46"/>
        <end position="188"/>
    </location>
</feature>
<organism evidence="11 12">
    <name type="scientific">Gossypium arboreum</name>
    <name type="common">Tree cotton</name>
    <name type="synonym">Gossypium nanking</name>
    <dbReference type="NCBI Taxonomy" id="29729"/>
    <lineage>
        <taxon>Eukaryota</taxon>
        <taxon>Viridiplantae</taxon>
        <taxon>Streptophyta</taxon>
        <taxon>Embryophyta</taxon>
        <taxon>Tracheophyta</taxon>
        <taxon>Spermatophyta</taxon>
        <taxon>Magnoliopsida</taxon>
        <taxon>eudicotyledons</taxon>
        <taxon>Gunneridae</taxon>
        <taxon>Pentapetalae</taxon>
        <taxon>rosids</taxon>
        <taxon>malvids</taxon>
        <taxon>Malvales</taxon>
        <taxon>Malvaceae</taxon>
        <taxon>Malvoideae</taxon>
        <taxon>Gossypium</taxon>
    </lineage>
</organism>
<evidence type="ECO:0000313" key="12">
    <source>
        <dbReference type="Proteomes" id="UP001358586"/>
    </source>
</evidence>
<feature type="transmembrane region" description="Helical" evidence="9">
    <location>
        <begin position="131"/>
        <end position="158"/>
    </location>
</feature>
<evidence type="ECO:0000256" key="2">
    <source>
        <dbReference type="ARBA" id="ARBA00007651"/>
    </source>
</evidence>
<comment type="subunit">
    <text evidence="9">Homodimer and heterodimers.</text>
</comment>
<dbReference type="InterPro" id="IPR006459">
    <property type="entry name" value="CASP/CASPL"/>
</dbReference>
<keyword evidence="7" id="KW-0961">Cell wall biogenesis/degradation</keyword>
<gene>
    <name evidence="11" type="ORF">PVK06_025738</name>
</gene>
<sequence>MATAEKSGEIAINMSETKASTKGKAPLLNSSKAFAVVEPPNRGAKRGIAIGDFFLRLCALGAALGAAISMGTADQLLPFTTQFLQFEAQYDDFDAFRYFVISLAMVTGYLLLSLPFSIVCIIRPLATAPRLFLVIFDSIMGGVTIAAGSAAAAIVYLAHTGNPNTNWLPICQQYGDYCQSASGAVIASSTFHLYHFNKSLIYFLYNFFLNMFLKQFFYLQCKNGETAINMPETKASVKGTAPLLNSSKAVSTVEHPNRGVKKGFAIGDFVLRLCALGAALGATVAMGNADQVLPFFTQFLQFEAQYDDFDTFRFFVMAMGMVSGYLFISLPFSIICIIRPFATKPRLFLVIFDSMMAALTIAAGSASASMVYLAHNGNDDVNWLPFCQQFGDFCQSASGAVIGSLLAAALLLVIIILSAFALKRN</sequence>
<comment type="function">
    <text evidence="8">Regulates membrane-cell wall junctions and localized cell wall deposition. Required for establishment of the Casparian strip membrane domain (CSD) and the subsequent formation of Casparian strips, a cell wall modification of the root endodermis that determines an apoplastic barrier between the intraorganismal apoplasm and the extraorganismal apoplasm and prevents lateral diffusion.</text>
</comment>
<dbReference type="PANTHER" id="PTHR36488">
    <property type="entry name" value="CASP-LIKE PROTEIN 1U1"/>
    <property type="match status" value="1"/>
</dbReference>
<keyword evidence="12" id="KW-1185">Reference proteome</keyword>
<evidence type="ECO:0000256" key="8">
    <source>
        <dbReference type="ARBA" id="ARBA00025302"/>
    </source>
</evidence>
<keyword evidence="5 9" id="KW-1133">Transmembrane helix</keyword>
<feature type="transmembrane region" description="Helical" evidence="9">
    <location>
        <begin position="53"/>
        <end position="76"/>
    </location>
</feature>
<dbReference type="NCBIfam" id="TIGR01569">
    <property type="entry name" value="A_tha_TIGR01569"/>
    <property type="match status" value="2"/>
</dbReference>
<comment type="subcellular location">
    <subcellularLocation>
        <location evidence="1 9">Cell membrane</location>
        <topology evidence="1 9">Multi-pass membrane protein</topology>
    </subcellularLocation>
</comment>
<evidence type="ECO:0000256" key="5">
    <source>
        <dbReference type="ARBA" id="ARBA00022989"/>
    </source>
</evidence>
<feature type="transmembrane region" description="Helical" evidence="9">
    <location>
        <begin position="400"/>
        <end position="422"/>
    </location>
</feature>
<accession>A0ABR0NVP3</accession>
<proteinExistence type="inferred from homology"/>
<evidence type="ECO:0000256" key="9">
    <source>
        <dbReference type="RuleBase" id="RU361233"/>
    </source>
</evidence>
<evidence type="ECO:0000313" key="11">
    <source>
        <dbReference type="EMBL" id="KAK5810426.1"/>
    </source>
</evidence>
<evidence type="ECO:0000256" key="6">
    <source>
        <dbReference type="ARBA" id="ARBA00023136"/>
    </source>
</evidence>
<dbReference type="EMBL" id="JARKNE010000008">
    <property type="protein sequence ID" value="KAK5810426.1"/>
    <property type="molecule type" value="Genomic_DNA"/>
</dbReference>
<evidence type="ECO:0000256" key="3">
    <source>
        <dbReference type="ARBA" id="ARBA00022475"/>
    </source>
</evidence>
<keyword evidence="4 9" id="KW-0812">Transmembrane</keyword>
<feature type="transmembrane region" description="Helical" evidence="9">
    <location>
        <begin position="350"/>
        <end position="374"/>
    </location>
</feature>
<evidence type="ECO:0000256" key="4">
    <source>
        <dbReference type="ARBA" id="ARBA00022692"/>
    </source>
</evidence>
<comment type="caution">
    <text evidence="11">The sequence shown here is derived from an EMBL/GenBank/DDBJ whole genome shotgun (WGS) entry which is preliminary data.</text>
</comment>
<dbReference type="Pfam" id="PF04535">
    <property type="entry name" value="CASP_dom"/>
    <property type="match status" value="2"/>
</dbReference>
<feature type="transmembrane region" description="Helical" evidence="9">
    <location>
        <begin position="96"/>
        <end position="119"/>
    </location>
</feature>
<feature type="transmembrane region" description="Helical" evidence="9">
    <location>
        <begin position="269"/>
        <end position="289"/>
    </location>
</feature>
<keyword evidence="3 9" id="KW-1003">Cell membrane</keyword>
<comment type="caution">
    <text evidence="9">Lacks conserved residue(s) required for the propagation of feature annotation.</text>
</comment>
<name>A0ABR0NVP3_GOSAR</name>
<feature type="transmembrane region" description="Helical" evidence="9">
    <location>
        <begin position="200"/>
        <end position="219"/>
    </location>
</feature>
<protein>
    <recommendedName>
        <fullName evidence="9">CASP-like protein</fullName>
    </recommendedName>
</protein>
<dbReference type="InterPro" id="IPR006702">
    <property type="entry name" value="CASP_dom"/>
</dbReference>
<evidence type="ECO:0000256" key="1">
    <source>
        <dbReference type="ARBA" id="ARBA00004651"/>
    </source>
</evidence>
<reference evidence="11 12" key="1">
    <citation type="submission" date="2023-03" db="EMBL/GenBank/DDBJ databases">
        <title>WGS of Gossypium arboreum.</title>
        <authorList>
            <person name="Yu D."/>
        </authorList>
    </citation>
    <scope>NUCLEOTIDE SEQUENCE [LARGE SCALE GENOMIC DNA]</scope>
    <source>
        <tissue evidence="11">Leaf</tissue>
    </source>
</reference>
<evidence type="ECO:0000259" key="10">
    <source>
        <dbReference type="Pfam" id="PF04535"/>
    </source>
</evidence>
<evidence type="ECO:0000256" key="7">
    <source>
        <dbReference type="ARBA" id="ARBA00023316"/>
    </source>
</evidence>